<keyword evidence="5" id="KW-0206">Cytoskeleton</keyword>
<protein>
    <recommendedName>
        <fullName evidence="7">DM10 domain-containing protein</fullName>
    </recommendedName>
</protein>
<comment type="subcellular location">
    <subcellularLocation>
        <location evidence="1">Cell projection</location>
        <location evidence="1">Cilium</location>
    </subcellularLocation>
    <subcellularLocation>
        <location evidence="2">Cytoplasm</location>
        <location evidence="2">Cytoskeleton</location>
    </subcellularLocation>
</comment>
<organism evidence="8 9">
    <name type="scientific">Streblomastix strix</name>
    <dbReference type="NCBI Taxonomy" id="222440"/>
    <lineage>
        <taxon>Eukaryota</taxon>
        <taxon>Metamonada</taxon>
        <taxon>Preaxostyla</taxon>
        <taxon>Oxymonadida</taxon>
        <taxon>Streblomastigidae</taxon>
        <taxon>Streblomastix</taxon>
    </lineage>
</organism>
<accession>A0A5J4USL4</accession>
<dbReference type="EMBL" id="SNRW01013050">
    <property type="protein sequence ID" value="KAA6373062.1"/>
    <property type="molecule type" value="Genomic_DNA"/>
</dbReference>
<evidence type="ECO:0000256" key="3">
    <source>
        <dbReference type="ARBA" id="ARBA00022490"/>
    </source>
</evidence>
<evidence type="ECO:0000256" key="6">
    <source>
        <dbReference type="ARBA" id="ARBA00023273"/>
    </source>
</evidence>
<dbReference type="AlphaFoldDB" id="A0A5J4USL4"/>
<evidence type="ECO:0000256" key="1">
    <source>
        <dbReference type="ARBA" id="ARBA00004138"/>
    </source>
</evidence>
<dbReference type="GO" id="GO:0005929">
    <property type="term" value="C:cilium"/>
    <property type="evidence" value="ECO:0007669"/>
    <property type="project" value="UniProtKB-SubCell"/>
</dbReference>
<evidence type="ECO:0000259" key="7">
    <source>
        <dbReference type="PROSITE" id="PS51336"/>
    </source>
</evidence>
<gene>
    <name evidence="8" type="ORF">EZS28_031412</name>
</gene>
<dbReference type="Pfam" id="PF06565">
    <property type="entry name" value="DM10_dom"/>
    <property type="match status" value="1"/>
</dbReference>
<dbReference type="Proteomes" id="UP000324800">
    <property type="component" value="Unassembled WGS sequence"/>
</dbReference>
<dbReference type="OrthoDB" id="10255210at2759"/>
<evidence type="ECO:0000256" key="4">
    <source>
        <dbReference type="ARBA" id="ARBA00022737"/>
    </source>
</evidence>
<evidence type="ECO:0000256" key="5">
    <source>
        <dbReference type="ARBA" id="ARBA00023212"/>
    </source>
</evidence>
<dbReference type="InterPro" id="IPR040193">
    <property type="entry name" value="EFHC1/EFHC2/EFHB"/>
</dbReference>
<dbReference type="Gene3D" id="2.30.29.170">
    <property type="match status" value="1"/>
</dbReference>
<dbReference type="GO" id="GO:0005856">
    <property type="term" value="C:cytoskeleton"/>
    <property type="evidence" value="ECO:0007669"/>
    <property type="project" value="UniProtKB-SubCell"/>
</dbReference>
<dbReference type="InterPro" id="IPR006602">
    <property type="entry name" value="DM10_dom"/>
</dbReference>
<comment type="caution">
    <text evidence="8">The sequence shown here is derived from an EMBL/GenBank/DDBJ whole genome shotgun (WGS) entry which is preliminary data.</text>
</comment>
<evidence type="ECO:0000256" key="2">
    <source>
        <dbReference type="ARBA" id="ARBA00004245"/>
    </source>
</evidence>
<proteinExistence type="predicted"/>
<evidence type="ECO:0000313" key="9">
    <source>
        <dbReference type="Proteomes" id="UP000324800"/>
    </source>
</evidence>
<name>A0A5J4USL4_9EUKA</name>
<evidence type="ECO:0000313" key="8">
    <source>
        <dbReference type="EMBL" id="KAA6373062.1"/>
    </source>
</evidence>
<dbReference type="PANTHER" id="PTHR12086">
    <property type="entry name" value="EF-HAND DOMAIN C-TERMINAL CONTAINING PROTEIN"/>
    <property type="match status" value="1"/>
</dbReference>
<keyword evidence="6" id="KW-0966">Cell projection</keyword>
<reference evidence="8 9" key="1">
    <citation type="submission" date="2019-03" db="EMBL/GenBank/DDBJ databases">
        <title>Single cell metagenomics reveals metabolic interactions within the superorganism composed of flagellate Streblomastix strix and complex community of Bacteroidetes bacteria on its surface.</title>
        <authorList>
            <person name="Treitli S.C."/>
            <person name="Kolisko M."/>
            <person name="Husnik F."/>
            <person name="Keeling P."/>
            <person name="Hampl V."/>
        </authorList>
    </citation>
    <scope>NUCLEOTIDE SEQUENCE [LARGE SCALE GENOMIC DNA]</scope>
    <source>
        <strain evidence="8">ST1C</strain>
    </source>
</reference>
<sequence>MDAPRTITITAADLMIGRTVNIFNRPLLLYDCDEYTENYYRTAYGITEFFHVKLPELINIAPESPIPHWDRLETEENTMEPDQLVQLPMLPGYPTEVNLDRSIAEVKKKIEIEIERFCEENYQIDDE</sequence>
<keyword evidence="3" id="KW-0963">Cytoplasm</keyword>
<dbReference type="PROSITE" id="PS51336">
    <property type="entry name" value="DM10"/>
    <property type="match status" value="1"/>
</dbReference>
<feature type="domain" description="DM10" evidence="7">
    <location>
        <begin position="1"/>
        <end position="44"/>
    </location>
</feature>
<keyword evidence="4" id="KW-0677">Repeat</keyword>